<dbReference type="PANTHER" id="PTHR48205:SF1">
    <property type="entry name" value="OS01G0742766 PROTEIN"/>
    <property type="match status" value="1"/>
</dbReference>
<proteinExistence type="predicted"/>
<comment type="caution">
    <text evidence="2">The sequence shown here is derived from an EMBL/GenBank/DDBJ whole genome shotgun (WGS) entry which is preliminary data.</text>
</comment>
<gene>
    <name evidence="2" type="ORF">F2P56_022944</name>
</gene>
<organism evidence="2 3">
    <name type="scientific">Juglans regia</name>
    <name type="common">English walnut</name>
    <dbReference type="NCBI Taxonomy" id="51240"/>
    <lineage>
        <taxon>Eukaryota</taxon>
        <taxon>Viridiplantae</taxon>
        <taxon>Streptophyta</taxon>
        <taxon>Embryophyta</taxon>
        <taxon>Tracheophyta</taxon>
        <taxon>Spermatophyta</taxon>
        <taxon>Magnoliopsida</taxon>
        <taxon>eudicotyledons</taxon>
        <taxon>Gunneridae</taxon>
        <taxon>Pentapetalae</taxon>
        <taxon>rosids</taxon>
        <taxon>fabids</taxon>
        <taxon>Fagales</taxon>
        <taxon>Juglandaceae</taxon>
        <taxon>Juglans</taxon>
    </lineage>
</organism>
<feature type="non-terminal residue" evidence="2">
    <location>
        <position position="1"/>
    </location>
</feature>
<dbReference type="EMBL" id="LIHL02000010">
    <property type="protein sequence ID" value="KAF5458952.1"/>
    <property type="molecule type" value="Genomic_DNA"/>
</dbReference>
<feature type="region of interest" description="Disordered" evidence="1">
    <location>
        <begin position="1"/>
        <end position="37"/>
    </location>
</feature>
<protein>
    <submittedName>
        <fullName evidence="2">Uncharacterized protein</fullName>
    </submittedName>
</protein>
<dbReference type="Proteomes" id="UP000619265">
    <property type="component" value="Unassembled WGS sequence"/>
</dbReference>
<accession>A0A833ULQ8</accession>
<reference evidence="2" key="2">
    <citation type="submission" date="2020-03" db="EMBL/GenBank/DDBJ databases">
        <title>Walnut 2.0.</title>
        <authorList>
            <person name="Marrano A."/>
            <person name="Britton M."/>
            <person name="Zimin A.V."/>
            <person name="Zaini P.A."/>
            <person name="Workman R."/>
            <person name="Puiu D."/>
            <person name="Bianco L."/>
            <person name="Allen B.J."/>
            <person name="Troggio M."/>
            <person name="Leslie C.A."/>
            <person name="Timp W."/>
            <person name="Dendekar A."/>
            <person name="Salzberg S.L."/>
            <person name="Neale D.B."/>
        </authorList>
    </citation>
    <scope>NUCLEOTIDE SEQUENCE</scope>
    <source>
        <tissue evidence="2">Leaves</tissue>
    </source>
</reference>
<evidence type="ECO:0000313" key="2">
    <source>
        <dbReference type="EMBL" id="KAF5458952.1"/>
    </source>
</evidence>
<name>A0A833ULQ8_JUGRE</name>
<dbReference type="PANTHER" id="PTHR48205">
    <property type="entry name" value="OS01G0742766 PROTEIN"/>
    <property type="match status" value="1"/>
</dbReference>
<dbReference type="AlphaFoldDB" id="A0A833ULQ8"/>
<reference evidence="2" key="1">
    <citation type="submission" date="2015-10" db="EMBL/GenBank/DDBJ databases">
        <authorList>
            <person name="Martinez-Garcia P.J."/>
            <person name="Crepeau M.W."/>
            <person name="Puiu D."/>
            <person name="Gonzalez-Ibeas D."/>
            <person name="Whalen J."/>
            <person name="Stevens K."/>
            <person name="Paul R."/>
            <person name="Butterfield T."/>
            <person name="Britton M."/>
            <person name="Reagan R."/>
            <person name="Chakraborty S."/>
            <person name="Walawage S.L."/>
            <person name="Vasquez-Gross H.A."/>
            <person name="Cardeno C."/>
            <person name="Famula R."/>
            <person name="Pratt K."/>
            <person name="Kuruganti S."/>
            <person name="Aradhya M.K."/>
            <person name="Leslie C.A."/>
            <person name="Dandekar A.M."/>
            <person name="Salzberg S.L."/>
            <person name="Wegrzyn J.L."/>
            <person name="Langley C.H."/>
            <person name="Neale D.B."/>
        </authorList>
    </citation>
    <scope>NUCLEOTIDE SEQUENCE</scope>
    <source>
        <tissue evidence="2">Leaves</tissue>
    </source>
</reference>
<evidence type="ECO:0000313" key="3">
    <source>
        <dbReference type="Proteomes" id="UP000619265"/>
    </source>
</evidence>
<dbReference type="Gramene" id="Jr10_20100_p1">
    <property type="protein sequence ID" value="cds.Jr10_20100_p1"/>
    <property type="gene ID" value="Jr10_20100"/>
</dbReference>
<sequence length="103" mass="11495">LPGTNSKPLVNMEPEQKRRKIYQPPPRRTVSSVATKKERVQTSAETFKVPVVERGVNLTIQQAKNLAVTQAQQDGSTGNFKIFDSQYGNFLVPVVPTRDELAQ</sequence>
<evidence type="ECO:0000256" key="1">
    <source>
        <dbReference type="SAM" id="MobiDB-lite"/>
    </source>
</evidence>